<sequence length="62" mass="7086">MSSVEERLDRLERLGEDLIRKLARANVELLFLAERVKLLEESSSSNTTHGLKKSPTLKLINH</sequence>
<name>A0ABS2NBR2_9BACI</name>
<comment type="caution">
    <text evidence="2">The sequence shown here is derived from an EMBL/GenBank/DDBJ whole genome shotgun (WGS) entry which is preliminary data.</text>
</comment>
<evidence type="ECO:0000256" key="1">
    <source>
        <dbReference type="SAM" id="MobiDB-lite"/>
    </source>
</evidence>
<keyword evidence="3" id="KW-1185">Reference proteome</keyword>
<organism evidence="2 3">
    <name type="scientific">Rossellomorea pakistanensis</name>
    <dbReference type="NCBI Taxonomy" id="992288"/>
    <lineage>
        <taxon>Bacteria</taxon>
        <taxon>Bacillati</taxon>
        <taxon>Bacillota</taxon>
        <taxon>Bacilli</taxon>
        <taxon>Bacillales</taxon>
        <taxon>Bacillaceae</taxon>
        <taxon>Rossellomorea</taxon>
    </lineage>
</organism>
<dbReference type="Proteomes" id="UP001646157">
    <property type="component" value="Unassembled WGS sequence"/>
</dbReference>
<evidence type="ECO:0008006" key="4">
    <source>
        <dbReference type="Google" id="ProtNLM"/>
    </source>
</evidence>
<dbReference type="RefSeq" id="WP_205170922.1">
    <property type="nucleotide sequence ID" value="NZ_JAFBDZ010000002.1"/>
</dbReference>
<feature type="region of interest" description="Disordered" evidence="1">
    <location>
        <begin position="41"/>
        <end position="62"/>
    </location>
</feature>
<evidence type="ECO:0000313" key="2">
    <source>
        <dbReference type="EMBL" id="MBM7585299.1"/>
    </source>
</evidence>
<evidence type="ECO:0000313" key="3">
    <source>
        <dbReference type="Proteomes" id="UP001646157"/>
    </source>
</evidence>
<proteinExistence type="predicted"/>
<protein>
    <recommendedName>
        <fullName evidence="4">Transposase</fullName>
    </recommendedName>
</protein>
<reference evidence="2 3" key="1">
    <citation type="submission" date="2021-01" db="EMBL/GenBank/DDBJ databases">
        <title>Genomic Encyclopedia of Type Strains, Phase IV (KMG-IV): sequencing the most valuable type-strain genomes for metagenomic binning, comparative biology and taxonomic classification.</title>
        <authorList>
            <person name="Goeker M."/>
        </authorList>
    </citation>
    <scope>NUCLEOTIDE SEQUENCE [LARGE SCALE GENOMIC DNA]</scope>
    <source>
        <strain evidence="2 3">DSM 24834</strain>
    </source>
</reference>
<dbReference type="EMBL" id="JAFBDZ010000002">
    <property type="protein sequence ID" value="MBM7585299.1"/>
    <property type="molecule type" value="Genomic_DNA"/>
</dbReference>
<gene>
    <name evidence="2" type="ORF">JOC86_001841</name>
</gene>
<accession>A0ABS2NBR2</accession>